<dbReference type="PANTHER" id="PTHR23153:SF38">
    <property type="entry name" value="UBX DOMAIN-CONTAINING PROTEIN 6"/>
    <property type="match status" value="1"/>
</dbReference>
<dbReference type="AlphaFoldDB" id="T1GJ83"/>
<dbReference type="EMBL" id="CAQQ02138873">
    <property type="status" value="NOT_ANNOTATED_CDS"/>
    <property type="molecule type" value="Genomic_DNA"/>
</dbReference>
<keyword evidence="1" id="KW-0175">Coiled coil</keyword>
<dbReference type="GO" id="GO:0005737">
    <property type="term" value="C:cytoplasm"/>
    <property type="evidence" value="ECO:0007669"/>
    <property type="project" value="TreeGrafter"/>
</dbReference>
<evidence type="ECO:0000259" key="2">
    <source>
        <dbReference type="Pfam" id="PF09409"/>
    </source>
</evidence>
<dbReference type="EMBL" id="CAQQ02138872">
    <property type="status" value="NOT_ANNOTATED_CDS"/>
    <property type="molecule type" value="Genomic_DNA"/>
</dbReference>
<proteinExistence type="predicted"/>
<dbReference type="STRING" id="36166.T1GJ83"/>
<dbReference type="EnsemblMetazoa" id="MESCA003527-RA">
    <property type="protein sequence ID" value="MESCA003527-PA"/>
    <property type="gene ID" value="MESCA003527"/>
</dbReference>
<evidence type="ECO:0000256" key="1">
    <source>
        <dbReference type="SAM" id="Coils"/>
    </source>
</evidence>
<accession>T1GJ83</accession>
<reference evidence="4" key="1">
    <citation type="submission" date="2013-02" db="EMBL/GenBank/DDBJ databases">
        <authorList>
            <person name="Hughes D."/>
        </authorList>
    </citation>
    <scope>NUCLEOTIDE SEQUENCE</scope>
    <source>
        <strain>Durham</strain>
        <strain evidence="4">NC isolate 2 -- Noor lab</strain>
    </source>
</reference>
<dbReference type="Pfam" id="PF09409">
    <property type="entry name" value="PUB"/>
    <property type="match status" value="1"/>
</dbReference>
<dbReference type="Proteomes" id="UP000015102">
    <property type="component" value="Unassembled WGS sequence"/>
</dbReference>
<feature type="coiled-coil region" evidence="1">
    <location>
        <begin position="28"/>
        <end position="55"/>
    </location>
</feature>
<organism evidence="3 4">
    <name type="scientific">Megaselia scalaris</name>
    <name type="common">Humpbacked fly</name>
    <name type="synonym">Phora scalaris</name>
    <dbReference type="NCBI Taxonomy" id="36166"/>
    <lineage>
        <taxon>Eukaryota</taxon>
        <taxon>Metazoa</taxon>
        <taxon>Ecdysozoa</taxon>
        <taxon>Arthropoda</taxon>
        <taxon>Hexapoda</taxon>
        <taxon>Insecta</taxon>
        <taxon>Pterygota</taxon>
        <taxon>Neoptera</taxon>
        <taxon>Endopterygota</taxon>
        <taxon>Diptera</taxon>
        <taxon>Brachycera</taxon>
        <taxon>Muscomorpha</taxon>
        <taxon>Platypezoidea</taxon>
        <taxon>Phoridae</taxon>
        <taxon>Megaseliini</taxon>
        <taxon>Megaselia</taxon>
    </lineage>
</organism>
<evidence type="ECO:0000313" key="3">
    <source>
        <dbReference type="EnsemblMetazoa" id="MESCA003527-PA"/>
    </source>
</evidence>
<dbReference type="Gene3D" id="1.20.58.2190">
    <property type="match status" value="1"/>
</dbReference>
<reference evidence="3" key="2">
    <citation type="submission" date="2015-06" db="UniProtKB">
        <authorList>
            <consortium name="EnsemblMetazoa"/>
        </authorList>
    </citation>
    <scope>IDENTIFICATION</scope>
</reference>
<keyword evidence="4" id="KW-1185">Reference proteome</keyword>
<dbReference type="PANTHER" id="PTHR23153">
    <property type="entry name" value="UBX-RELATED"/>
    <property type="match status" value="1"/>
</dbReference>
<dbReference type="HOGENOM" id="CLU_1708360_0_0_1"/>
<sequence length="125" mass="14243">MSHEAKAAAAAALARVQKKDSKEFNTSLAAIKAQAKRELEAEQKLKEDLEKTKLEDKPESSNKKDYSCNGVFFRCPLVSEEVLPSKEWKDKVEGCVETLTKYIENIINHPDEEKYLKIRMSNRIA</sequence>
<protein>
    <recommendedName>
        <fullName evidence="2">PUB domain-containing protein</fullName>
    </recommendedName>
</protein>
<feature type="domain" description="PUB" evidence="2">
    <location>
        <begin position="89"/>
        <end position="124"/>
    </location>
</feature>
<name>T1GJ83_MEGSC</name>
<dbReference type="InterPro" id="IPR018997">
    <property type="entry name" value="PUB_domain"/>
</dbReference>
<dbReference type="InterPro" id="IPR036339">
    <property type="entry name" value="PUB-like_dom_sf"/>
</dbReference>
<evidence type="ECO:0000313" key="4">
    <source>
        <dbReference type="Proteomes" id="UP000015102"/>
    </source>
</evidence>
<dbReference type="SUPFAM" id="SSF143503">
    <property type="entry name" value="PUG domain-like"/>
    <property type="match status" value="1"/>
</dbReference>